<comment type="caution">
    <text evidence="1">The sequence shown here is derived from an EMBL/GenBank/DDBJ whole genome shotgun (WGS) entry which is preliminary data.</text>
</comment>
<sequence>MVVYPLQQAVEGCRGIYQSSGNNAGLDGMGAQVMLEGRDCRETLLRKEGSVGVRMRNERGVIALLAKRYVITSITKPQVHVFILLK</sequence>
<dbReference type="GeneID" id="87845488"/>
<reference evidence="1" key="2">
    <citation type="submission" date="2023-06" db="EMBL/GenBank/DDBJ databases">
        <authorList>
            <consortium name="Lawrence Berkeley National Laboratory"/>
            <person name="Haridas S."/>
            <person name="Hensen N."/>
            <person name="Bonometti L."/>
            <person name="Westerberg I."/>
            <person name="Brannstrom I.O."/>
            <person name="Guillou S."/>
            <person name="Cros-Aarteil S."/>
            <person name="Calhoun S."/>
            <person name="Kuo A."/>
            <person name="Mondo S."/>
            <person name="Pangilinan J."/>
            <person name="Riley R."/>
            <person name="Labutti K."/>
            <person name="Andreopoulos B."/>
            <person name="Lipzen A."/>
            <person name="Chen C."/>
            <person name="Yanf M."/>
            <person name="Daum C."/>
            <person name="Ng V."/>
            <person name="Clum A."/>
            <person name="Steindorff A."/>
            <person name="Ohm R."/>
            <person name="Martin F."/>
            <person name="Silar P."/>
            <person name="Natvig D."/>
            <person name="Lalanne C."/>
            <person name="Gautier V."/>
            <person name="Ament-Velasquez S.L."/>
            <person name="Kruys A."/>
            <person name="Hutchinson M.I."/>
            <person name="Powell A.J."/>
            <person name="Barry K."/>
            <person name="Miller A.N."/>
            <person name="Grigoriev I.V."/>
            <person name="Debuchy R."/>
            <person name="Gladieux P."/>
            <person name="Thoren M.H."/>
            <person name="Johannesson H."/>
        </authorList>
    </citation>
    <scope>NUCLEOTIDE SEQUENCE</scope>
    <source>
        <strain evidence="1">CBS 168.71</strain>
    </source>
</reference>
<name>A0AAE0H5P7_9PEZI</name>
<protein>
    <submittedName>
        <fullName evidence="1">Uncharacterized protein</fullName>
    </submittedName>
</protein>
<reference evidence="1" key="1">
    <citation type="journal article" date="2023" name="Mol. Phylogenet. Evol.">
        <title>Genome-scale phylogeny and comparative genomics of the fungal order Sordariales.</title>
        <authorList>
            <person name="Hensen N."/>
            <person name="Bonometti L."/>
            <person name="Westerberg I."/>
            <person name="Brannstrom I.O."/>
            <person name="Guillou S."/>
            <person name="Cros-Aarteil S."/>
            <person name="Calhoun S."/>
            <person name="Haridas S."/>
            <person name="Kuo A."/>
            <person name="Mondo S."/>
            <person name="Pangilinan J."/>
            <person name="Riley R."/>
            <person name="LaButti K."/>
            <person name="Andreopoulos B."/>
            <person name="Lipzen A."/>
            <person name="Chen C."/>
            <person name="Yan M."/>
            <person name="Daum C."/>
            <person name="Ng V."/>
            <person name="Clum A."/>
            <person name="Steindorff A."/>
            <person name="Ohm R.A."/>
            <person name="Martin F."/>
            <person name="Silar P."/>
            <person name="Natvig D.O."/>
            <person name="Lalanne C."/>
            <person name="Gautier V."/>
            <person name="Ament-Velasquez S.L."/>
            <person name="Kruys A."/>
            <person name="Hutchinson M.I."/>
            <person name="Powell A.J."/>
            <person name="Barry K."/>
            <person name="Miller A.N."/>
            <person name="Grigoriev I.V."/>
            <person name="Debuchy R."/>
            <person name="Gladieux P."/>
            <person name="Hiltunen Thoren M."/>
            <person name="Johannesson H."/>
        </authorList>
    </citation>
    <scope>NUCLEOTIDE SEQUENCE</scope>
    <source>
        <strain evidence="1">CBS 168.71</strain>
    </source>
</reference>
<gene>
    <name evidence="1" type="ORF">B0H64DRAFT_63165</name>
</gene>
<dbReference type="Proteomes" id="UP001278766">
    <property type="component" value="Unassembled WGS sequence"/>
</dbReference>
<organism evidence="1 2">
    <name type="scientific">Chaetomium fimeti</name>
    <dbReference type="NCBI Taxonomy" id="1854472"/>
    <lineage>
        <taxon>Eukaryota</taxon>
        <taxon>Fungi</taxon>
        <taxon>Dikarya</taxon>
        <taxon>Ascomycota</taxon>
        <taxon>Pezizomycotina</taxon>
        <taxon>Sordariomycetes</taxon>
        <taxon>Sordariomycetidae</taxon>
        <taxon>Sordariales</taxon>
        <taxon>Chaetomiaceae</taxon>
        <taxon>Chaetomium</taxon>
    </lineage>
</organism>
<evidence type="ECO:0000313" key="2">
    <source>
        <dbReference type="Proteomes" id="UP001278766"/>
    </source>
</evidence>
<accession>A0AAE0H5P7</accession>
<proteinExistence type="predicted"/>
<dbReference type="RefSeq" id="XP_062653850.1">
    <property type="nucleotide sequence ID" value="XM_062808540.1"/>
</dbReference>
<dbReference type="EMBL" id="JAUEPN010000014">
    <property type="protein sequence ID" value="KAK3290336.1"/>
    <property type="molecule type" value="Genomic_DNA"/>
</dbReference>
<dbReference type="AlphaFoldDB" id="A0AAE0H5P7"/>
<keyword evidence="2" id="KW-1185">Reference proteome</keyword>
<evidence type="ECO:0000313" key="1">
    <source>
        <dbReference type="EMBL" id="KAK3290336.1"/>
    </source>
</evidence>